<evidence type="ECO:0000313" key="3">
    <source>
        <dbReference type="Proteomes" id="UP000787472"/>
    </source>
</evidence>
<evidence type="ECO:0000259" key="1">
    <source>
        <dbReference type="PROSITE" id="PS50943"/>
    </source>
</evidence>
<dbReference type="PROSITE" id="PS50943">
    <property type="entry name" value="HTH_CROC1"/>
    <property type="match status" value="1"/>
</dbReference>
<keyword evidence="3" id="KW-1185">Reference proteome</keyword>
<protein>
    <submittedName>
        <fullName evidence="2">Helix-turn-helix domain-containing protein</fullName>
    </submittedName>
</protein>
<dbReference type="SUPFAM" id="SSF47413">
    <property type="entry name" value="lambda repressor-like DNA-binding domains"/>
    <property type="match status" value="1"/>
</dbReference>
<dbReference type="CDD" id="cd00093">
    <property type="entry name" value="HTH_XRE"/>
    <property type="match status" value="1"/>
</dbReference>
<dbReference type="Gene3D" id="1.10.260.40">
    <property type="entry name" value="lambda repressor-like DNA-binding domains"/>
    <property type="match status" value="1"/>
</dbReference>
<dbReference type="GO" id="GO:0003677">
    <property type="term" value="F:DNA binding"/>
    <property type="evidence" value="ECO:0007669"/>
    <property type="project" value="InterPro"/>
</dbReference>
<proteinExistence type="predicted"/>
<accession>A0A9E5MKH1</accession>
<dbReference type="Pfam" id="PF01381">
    <property type="entry name" value="HTH_3"/>
    <property type="match status" value="1"/>
</dbReference>
<name>A0A9E5MKH1_9GAMM</name>
<dbReference type="InterPro" id="IPR010982">
    <property type="entry name" value="Lambda_DNA-bd_dom_sf"/>
</dbReference>
<dbReference type="InterPro" id="IPR001387">
    <property type="entry name" value="Cro/C1-type_HTH"/>
</dbReference>
<feature type="domain" description="HTH cro/C1-type" evidence="1">
    <location>
        <begin position="9"/>
        <end position="60"/>
    </location>
</feature>
<sequence>MAEPMGSRLKAIREFYGWSQRERAGVPNSAISVIEQGSVSPSVSSLEKVLKGFPLSIADFFAVSTTRQQAKVRHEELGEAKDSLVARFATDAGREIVIRSMQAGPEDPPVNLMARGQTMVLLVKGEANYHSLGVEHHLICGSNLTVQITTPFRLEPLVEDTRWIVVGLF</sequence>
<organism evidence="2 3">
    <name type="scientific">Pseudomaricurvus hydrocarbonicus</name>
    <dbReference type="NCBI Taxonomy" id="1470433"/>
    <lineage>
        <taxon>Bacteria</taxon>
        <taxon>Pseudomonadati</taxon>
        <taxon>Pseudomonadota</taxon>
        <taxon>Gammaproteobacteria</taxon>
        <taxon>Cellvibrionales</taxon>
        <taxon>Cellvibrionaceae</taxon>
        <taxon>Pseudomaricurvus</taxon>
    </lineage>
</organism>
<reference evidence="2" key="1">
    <citation type="submission" date="2020-03" db="EMBL/GenBank/DDBJ databases">
        <authorList>
            <person name="Guo F."/>
        </authorList>
    </citation>
    <scope>NUCLEOTIDE SEQUENCE</scope>
    <source>
        <strain evidence="2">JCM 30134</strain>
    </source>
</reference>
<dbReference type="SMART" id="SM00530">
    <property type="entry name" value="HTH_XRE"/>
    <property type="match status" value="1"/>
</dbReference>
<dbReference type="AlphaFoldDB" id="A0A9E5MKH1"/>
<evidence type="ECO:0000313" key="2">
    <source>
        <dbReference type="EMBL" id="NHO65377.1"/>
    </source>
</evidence>
<dbReference type="EMBL" id="JAAONZ010000004">
    <property type="protein sequence ID" value="NHO65377.1"/>
    <property type="molecule type" value="Genomic_DNA"/>
</dbReference>
<gene>
    <name evidence="2" type="ORF">G8770_07470</name>
</gene>
<dbReference type="Proteomes" id="UP000787472">
    <property type="component" value="Unassembled WGS sequence"/>
</dbReference>
<dbReference type="RefSeq" id="WP_167184160.1">
    <property type="nucleotide sequence ID" value="NZ_JAAONZ010000004.1"/>
</dbReference>
<comment type="caution">
    <text evidence="2">The sequence shown here is derived from an EMBL/GenBank/DDBJ whole genome shotgun (WGS) entry which is preliminary data.</text>
</comment>